<dbReference type="GO" id="GO:0006167">
    <property type="term" value="P:AMP biosynthetic process"/>
    <property type="evidence" value="ECO:0007669"/>
    <property type="project" value="TreeGrafter"/>
</dbReference>
<evidence type="ECO:0000259" key="3">
    <source>
        <dbReference type="PROSITE" id="PS51462"/>
    </source>
</evidence>
<feature type="region of interest" description="Disordered" evidence="2">
    <location>
        <begin position="386"/>
        <end position="444"/>
    </location>
</feature>
<dbReference type="InterPro" id="IPR020084">
    <property type="entry name" value="NUDIX_hydrolase_CS"/>
</dbReference>
<feature type="compositionally biased region" description="Low complexity" evidence="2">
    <location>
        <begin position="422"/>
        <end position="434"/>
    </location>
</feature>
<dbReference type="GO" id="GO:0004081">
    <property type="term" value="F:bis(5'-nucleosyl)-tetraphosphatase (asymmetrical) activity"/>
    <property type="evidence" value="ECO:0007669"/>
    <property type="project" value="TreeGrafter"/>
</dbReference>
<name>F4PUK5_CACFS</name>
<evidence type="ECO:0000256" key="1">
    <source>
        <dbReference type="ARBA" id="ARBA00022801"/>
    </source>
</evidence>
<feature type="compositionally biased region" description="Polar residues" evidence="2">
    <location>
        <begin position="386"/>
        <end position="398"/>
    </location>
</feature>
<dbReference type="Gene3D" id="3.90.79.10">
    <property type="entry name" value="Nucleoside Triphosphate Pyrophosphohydrolase"/>
    <property type="match status" value="1"/>
</dbReference>
<dbReference type="AlphaFoldDB" id="F4PUK5"/>
<dbReference type="PANTHER" id="PTHR21340:SF0">
    <property type="entry name" value="BIS(5'-NUCLEOSYL)-TETRAPHOSPHATASE [ASYMMETRICAL]"/>
    <property type="match status" value="1"/>
</dbReference>
<dbReference type="InterPro" id="IPR051325">
    <property type="entry name" value="Nudix_hydrolase_domain"/>
</dbReference>
<organism evidence="4 5">
    <name type="scientific">Cavenderia fasciculata</name>
    <name type="common">Slime mold</name>
    <name type="synonym">Dictyostelium fasciculatum</name>
    <dbReference type="NCBI Taxonomy" id="261658"/>
    <lineage>
        <taxon>Eukaryota</taxon>
        <taxon>Amoebozoa</taxon>
        <taxon>Evosea</taxon>
        <taxon>Eumycetozoa</taxon>
        <taxon>Dictyostelia</taxon>
        <taxon>Acytosteliales</taxon>
        <taxon>Cavenderiaceae</taxon>
        <taxon>Cavenderia</taxon>
    </lineage>
</organism>
<dbReference type="GO" id="GO:0006754">
    <property type="term" value="P:ATP biosynthetic process"/>
    <property type="evidence" value="ECO:0007669"/>
    <property type="project" value="TreeGrafter"/>
</dbReference>
<feature type="compositionally biased region" description="Polar residues" evidence="2">
    <location>
        <begin position="407"/>
        <end position="417"/>
    </location>
</feature>
<gene>
    <name evidence="4" type="ORF">DFA_01755</name>
</gene>
<dbReference type="Proteomes" id="UP000007797">
    <property type="component" value="Unassembled WGS sequence"/>
</dbReference>
<dbReference type="GeneID" id="14873432"/>
<dbReference type="KEGG" id="dfa:DFA_01755"/>
<dbReference type="CDD" id="cd02883">
    <property type="entry name" value="NUDIX_Hydrolase"/>
    <property type="match status" value="1"/>
</dbReference>
<keyword evidence="1" id="KW-0378">Hydrolase</keyword>
<dbReference type="InterPro" id="IPR015797">
    <property type="entry name" value="NUDIX_hydrolase-like_dom_sf"/>
</dbReference>
<dbReference type="OMA" id="QQCAIRE"/>
<dbReference type="InterPro" id="IPR000086">
    <property type="entry name" value="NUDIX_hydrolase_dom"/>
</dbReference>
<dbReference type="EMBL" id="GL883010">
    <property type="protein sequence ID" value="EGG21869.1"/>
    <property type="molecule type" value="Genomic_DNA"/>
</dbReference>
<accession>F4PUK5</accession>
<dbReference type="Pfam" id="PF00293">
    <property type="entry name" value="NUDIX"/>
    <property type="match status" value="1"/>
</dbReference>
<keyword evidence="5" id="KW-1185">Reference proteome</keyword>
<protein>
    <recommendedName>
        <fullName evidence="3">Nudix hydrolase domain-containing protein</fullName>
    </recommendedName>
</protein>
<reference evidence="5" key="1">
    <citation type="journal article" date="2011" name="Genome Res.">
        <title>Phylogeny-wide analysis of social amoeba genomes highlights ancient origins for complex intercellular communication.</title>
        <authorList>
            <person name="Heidel A.J."/>
            <person name="Lawal H.M."/>
            <person name="Felder M."/>
            <person name="Schilde C."/>
            <person name="Helps N.R."/>
            <person name="Tunggal B."/>
            <person name="Rivero F."/>
            <person name="John U."/>
            <person name="Schleicher M."/>
            <person name="Eichinger L."/>
            <person name="Platzer M."/>
            <person name="Noegel A.A."/>
            <person name="Schaap P."/>
            <person name="Gloeckner G."/>
        </authorList>
    </citation>
    <scope>NUCLEOTIDE SEQUENCE [LARGE SCALE GENOMIC DNA]</scope>
    <source>
        <strain evidence="5">SH3</strain>
    </source>
</reference>
<proteinExistence type="predicted"/>
<dbReference type="PANTHER" id="PTHR21340">
    <property type="entry name" value="DIADENOSINE 5,5-P1,P4-TETRAPHOSPHATE PYROPHOSPHOHYDROLASE MUTT"/>
    <property type="match status" value="1"/>
</dbReference>
<feature type="domain" description="Nudix hydrolase" evidence="3">
    <location>
        <begin position="235"/>
        <end position="363"/>
    </location>
</feature>
<dbReference type="SUPFAM" id="SSF55811">
    <property type="entry name" value="Nudix"/>
    <property type="match status" value="1"/>
</dbReference>
<evidence type="ECO:0000313" key="5">
    <source>
        <dbReference type="Proteomes" id="UP000007797"/>
    </source>
</evidence>
<dbReference type="PROSITE" id="PS51462">
    <property type="entry name" value="NUDIX"/>
    <property type="match status" value="1"/>
</dbReference>
<dbReference type="PROSITE" id="PS00893">
    <property type="entry name" value="NUDIX_BOX"/>
    <property type="match status" value="1"/>
</dbReference>
<evidence type="ECO:0000256" key="2">
    <source>
        <dbReference type="SAM" id="MobiDB-lite"/>
    </source>
</evidence>
<evidence type="ECO:0000313" key="4">
    <source>
        <dbReference type="EMBL" id="EGG21869.1"/>
    </source>
</evidence>
<dbReference type="RefSeq" id="XP_004359720.1">
    <property type="nucleotide sequence ID" value="XM_004359663.1"/>
</dbReference>
<sequence>MRMSCLSLNPIQKSAFFLMTEAGERSMDRYPLKLGSTFGERINQICTDGSHSLVQSESLEVLRDRVDSYDSDHPIIFVLIHVTTTDIAKVVELIEEMRTTRKMVSFISVFLDPQRRANNPGYAIDHATLIKKGASQVSDSLNDILYTAGEMKKSMSTTSRYACPICKPGGIAHHLDKTEIRDHIFLFHSSEDFETLAKKIPKCPICKLPVHKVGQHLHTEHRDENKPSESELALSTVFPFCLVVCRRKKDGKFLLVNEVAGQGWWLSGGRVNLGETLQQTAIRETKEEAGIDIEIKGILRYEYSPNPKYARMRVIFYAEPVDDDQLPKSVPDYESMGAAYVSVSELDRLPLRGKEPKIWIQYLARGGLVYPAQLLAPENSSISIKGSQNVHSVSTGGTASMGHDDSSYNGMSTNNLVDSAEQSKNSSNSPQQSPRGFQINVPIR</sequence>
<dbReference type="OrthoDB" id="18001at2759"/>